<protein>
    <submittedName>
        <fullName evidence="2">Uncharacterized protein</fullName>
    </submittedName>
</protein>
<dbReference type="AlphaFoldDB" id="A0AA88IEB5"/>
<accession>A0AA88IEB5</accession>
<keyword evidence="3" id="KW-1185">Reference proteome</keyword>
<evidence type="ECO:0000256" key="1">
    <source>
        <dbReference type="SAM" id="MobiDB-lite"/>
    </source>
</evidence>
<evidence type="ECO:0000313" key="3">
    <source>
        <dbReference type="Proteomes" id="UP001187531"/>
    </source>
</evidence>
<organism evidence="2 3">
    <name type="scientific">Artemia franciscana</name>
    <name type="common">Brine shrimp</name>
    <name type="synonym">Artemia sanfranciscana</name>
    <dbReference type="NCBI Taxonomy" id="6661"/>
    <lineage>
        <taxon>Eukaryota</taxon>
        <taxon>Metazoa</taxon>
        <taxon>Ecdysozoa</taxon>
        <taxon>Arthropoda</taxon>
        <taxon>Crustacea</taxon>
        <taxon>Branchiopoda</taxon>
        <taxon>Anostraca</taxon>
        <taxon>Artemiidae</taxon>
        <taxon>Artemia</taxon>
    </lineage>
</organism>
<feature type="compositionally biased region" description="Acidic residues" evidence="1">
    <location>
        <begin position="136"/>
        <end position="146"/>
    </location>
</feature>
<proteinExistence type="predicted"/>
<comment type="caution">
    <text evidence="2">The sequence shown here is derived from an EMBL/GenBank/DDBJ whole genome shotgun (WGS) entry which is preliminary data.</text>
</comment>
<reference evidence="2" key="1">
    <citation type="submission" date="2023-07" db="EMBL/GenBank/DDBJ databases">
        <title>Chromosome-level genome assembly of Artemia franciscana.</title>
        <authorList>
            <person name="Jo E."/>
        </authorList>
    </citation>
    <scope>NUCLEOTIDE SEQUENCE</scope>
    <source>
        <tissue evidence="2">Whole body</tissue>
    </source>
</reference>
<evidence type="ECO:0000313" key="2">
    <source>
        <dbReference type="EMBL" id="KAK2727100.1"/>
    </source>
</evidence>
<dbReference type="EMBL" id="JAVRJZ010000001">
    <property type="protein sequence ID" value="KAK2727100.1"/>
    <property type="molecule type" value="Genomic_DNA"/>
</dbReference>
<sequence>MTSSTRSQMGVYLLGSTVTVLNRSELPSIHMALGLFLHNHLEKGETIRQSLTSTIKEIATFWYKARIPTRDVQNCQTKQEKLFEGWCLLKKNKGRQSVKQQSREAEFLCKLDNLFDIAHVNTMNIMKIKEDKHSDEEDTDNSDDDTVSCKAGPTQENRQRGRKVVITPQLTATLDRTKISDRKAMFVISETVKSLGHNITDLALNRNVPLVVYWNGKLTAGLTSKEQVDRLPVIVSGKGVSQLLTVAKLTSDTGEAQASAVYPAIGDWCITENIRAICFDTTSSNTGRLAGACVLLKQKIGNEL</sequence>
<feature type="region of interest" description="Disordered" evidence="1">
    <location>
        <begin position="131"/>
        <end position="161"/>
    </location>
</feature>
<name>A0AA88IEB5_ARTSF</name>
<dbReference type="Proteomes" id="UP001187531">
    <property type="component" value="Unassembled WGS sequence"/>
</dbReference>
<gene>
    <name evidence="2" type="ORF">QYM36_007819</name>
</gene>